<evidence type="ECO:0000256" key="1">
    <source>
        <dbReference type="ARBA" id="ARBA00023015"/>
    </source>
</evidence>
<dbReference type="SUPFAM" id="SSF46689">
    <property type="entry name" value="Homeodomain-like"/>
    <property type="match status" value="1"/>
</dbReference>
<organism evidence="7 10">
    <name type="scientific">Mediterraneibacter gnavus</name>
    <name type="common">Ruminococcus gnavus</name>
    <dbReference type="NCBI Taxonomy" id="33038"/>
    <lineage>
        <taxon>Bacteria</taxon>
        <taxon>Bacillati</taxon>
        <taxon>Bacillota</taxon>
        <taxon>Clostridia</taxon>
        <taxon>Lachnospirales</taxon>
        <taxon>Lachnospiraceae</taxon>
        <taxon>Mediterraneibacter</taxon>
    </lineage>
</organism>
<sequence>MYHLSTDTTGKWNIVGDYKNILKPSGFVLPFNYRTEVPFELFLCTSLPDNPDARLIIMQSSPSSSLYTSFSNAEIAPYIDNGKLHQHDFFELMFVIEGTVYQNIEYERHVYPAGSCCLINTNTQHIEEYHNASRILFLQLSKNFARNLFTAEQYFPTEDALCNGLMKNFFLQTLHQKNPAQKEYIDFIPLRDASWVKQYIHSIFEKMFHEIQEPVFGSSFRLCALCMELFWHLFDQNNYHNTPVKPGTEPERILFEQLSQFMKKTGRKVSRRQLEANFNYSGDYLYKIIRKYTGLGIHEYSSSLCMTRAAQLLLSSKMNINEIAELLGFCNYTQFYKAFEEYYHMTPKTYRKTMH</sequence>
<evidence type="ECO:0000256" key="3">
    <source>
        <dbReference type="ARBA" id="ARBA00023163"/>
    </source>
</evidence>
<dbReference type="EMBL" id="JAJBOM010000034">
    <property type="protein sequence ID" value="MCB5620784.1"/>
    <property type="molecule type" value="Genomic_DNA"/>
</dbReference>
<dbReference type="PANTHER" id="PTHR43280">
    <property type="entry name" value="ARAC-FAMILY TRANSCRIPTIONAL REGULATOR"/>
    <property type="match status" value="1"/>
</dbReference>
<dbReference type="AlphaFoldDB" id="A0A3E4UZH2"/>
<dbReference type="Proteomes" id="UP001211731">
    <property type="component" value="Unassembled WGS sequence"/>
</dbReference>
<dbReference type="Pfam" id="PF02311">
    <property type="entry name" value="AraC_binding"/>
    <property type="match status" value="1"/>
</dbReference>
<gene>
    <name evidence="9" type="ORF">DW243_16350</name>
    <name evidence="8" type="ORF">DWY88_14840</name>
    <name evidence="7" type="ORF">DXC31_13670</name>
    <name evidence="5" type="ORF">LIQ08_16770</name>
    <name evidence="6" type="ORF">PNU63_15885</name>
</gene>
<dbReference type="RefSeq" id="WP_117994900.1">
    <property type="nucleotide sequence ID" value="NZ_AP031447.1"/>
</dbReference>
<evidence type="ECO:0000313" key="5">
    <source>
        <dbReference type="EMBL" id="MCB5620784.1"/>
    </source>
</evidence>
<evidence type="ECO:0000313" key="9">
    <source>
        <dbReference type="EMBL" id="RHG79416.1"/>
    </source>
</evidence>
<comment type="caution">
    <text evidence="7">The sequence shown here is derived from an EMBL/GenBank/DDBJ whole genome shotgun (WGS) entry which is preliminary data.</text>
</comment>
<dbReference type="GO" id="GO:0043565">
    <property type="term" value="F:sequence-specific DNA binding"/>
    <property type="evidence" value="ECO:0007669"/>
    <property type="project" value="InterPro"/>
</dbReference>
<dbReference type="SMART" id="SM00342">
    <property type="entry name" value="HTH_ARAC"/>
    <property type="match status" value="1"/>
</dbReference>
<dbReference type="InterPro" id="IPR009057">
    <property type="entry name" value="Homeodomain-like_sf"/>
</dbReference>
<evidence type="ECO:0000313" key="8">
    <source>
        <dbReference type="EMBL" id="RGQ61952.1"/>
    </source>
</evidence>
<reference evidence="5" key="2">
    <citation type="submission" date="2021-10" db="EMBL/GenBank/DDBJ databases">
        <title>Collection of gut derived symbiotic bacterial strains cultured from healthy donors.</title>
        <authorList>
            <person name="Lin H."/>
            <person name="Littmann E."/>
            <person name="Claire K."/>
            <person name="Pamer E."/>
        </authorList>
    </citation>
    <scope>NUCLEOTIDE SEQUENCE</scope>
    <source>
        <strain evidence="5">MSK.23.18</strain>
    </source>
</reference>
<dbReference type="GO" id="GO:0003700">
    <property type="term" value="F:DNA-binding transcription factor activity"/>
    <property type="evidence" value="ECO:0007669"/>
    <property type="project" value="InterPro"/>
</dbReference>
<dbReference type="Proteomes" id="UP000260808">
    <property type="component" value="Unassembled WGS sequence"/>
</dbReference>
<keyword evidence="2" id="KW-0238">DNA-binding</keyword>
<dbReference type="InterPro" id="IPR003313">
    <property type="entry name" value="AraC-bd"/>
</dbReference>
<evidence type="ECO:0000313" key="12">
    <source>
        <dbReference type="Proteomes" id="UP000286137"/>
    </source>
</evidence>
<dbReference type="InterPro" id="IPR014710">
    <property type="entry name" value="RmlC-like_jellyroll"/>
</dbReference>
<feature type="domain" description="HTH araC/xylS-type" evidence="4">
    <location>
        <begin position="256"/>
        <end position="353"/>
    </location>
</feature>
<dbReference type="Proteomes" id="UP000286137">
    <property type="component" value="Unassembled WGS sequence"/>
</dbReference>
<accession>A0A3E4UZH2</accession>
<dbReference type="InterPro" id="IPR018060">
    <property type="entry name" value="HTH_AraC"/>
</dbReference>
<dbReference type="EMBL" id="JAQMLR010000024">
    <property type="protein sequence ID" value="MDB8740233.1"/>
    <property type="molecule type" value="Genomic_DNA"/>
</dbReference>
<dbReference type="PROSITE" id="PS01124">
    <property type="entry name" value="HTH_ARAC_FAMILY_2"/>
    <property type="match status" value="1"/>
</dbReference>
<reference evidence="6" key="3">
    <citation type="submission" date="2023-01" db="EMBL/GenBank/DDBJ databases">
        <title>Human gut microbiome strain richness.</title>
        <authorList>
            <person name="Chen-Liaw A."/>
        </authorList>
    </citation>
    <scope>NUCLEOTIDE SEQUENCE</scope>
    <source>
        <strain evidence="6">1001217st1_A9_1001217B_191108</strain>
    </source>
</reference>
<dbReference type="EMBL" id="QRIS01000039">
    <property type="protein sequence ID" value="RHG79416.1"/>
    <property type="molecule type" value="Genomic_DNA"/>
</dbReference>
<proteinExistence type="predicted"/>
<dbReference type="Proteomes" id="UP001297370">
    <property type="component" value="Unassembled WGS sequence"/>
</dbReference>
<dbReference type="EMBL" id="QRTJ01000040">
    <property type="protein sequence ID" value="RGQ61952.1"/>
    <property type="molecule type" value="Genomic_DNA"/>
</dbReference>
<dbReference type="PANTHER" id="PTHR43280:SF2">
    <property type="entry name" value="HTH-TYPE TRANSCRIPTIONAL REGULATOR EXSA"/>
    <property type="match status" value="1"/>
</dbReference>
<keyword evidence="3" id="KW-0804">Transcription</keyword>
<dbReference type="Pfam" id="PF12833">
    <property type="entry name" value="HTH_18"/>
    <property type="match status" value="1"/>
</dbReference>
<evidence type="ECO:0000313" key="11">
    <source>
        <dbReference type="Proteomes" id="UP000283981"/>
    </source>
</evidence>
<dbReference type="InterPro" id="IPR037923">
    <property type="entry name" value="HTH-like"/>
</dbReference>
<dbReference type="Gene3D" id="1.10.10.60">
    <property type="entry name" value="Homeodomain-like"/>
    <property type="match status" value="1"/>
</dbReference>
<evidence type="ECO:0000256" key="2">
    <source>
        <dbReference type="ARBA" id="ARBA00023125"/>
    </source>
</evidence>
<name>A0A3E4UZH2_MEDGN</name>
<reference evidence="10 11" key="1">
    <citation type="submission" date="2018-08" db="EMBL/GenBank/DDBJ databases">
        <title>A genome reference for cultivated species of the human gut microbiota.</title>
        <authorList>
            <person name="Zou Y."/>
            <person name="Xue W."/>
            <person name="Luo G."/>
        </authorList>
    </citation>
    <scope>NUCLEOTIDE SEQUENCE [LARGE SCALE GENOMIC DNA]</scope>
    <source>
        <strain evidence="8 12">AF27-4BH</strain>
        <strain evidence="9 11">AM21-18</strain>
        <strain evidence="7 10">TF01-20-2</strain>
    </source>
</reference>
<evidence type="ECO:0000313" key="10">
    <source>
        <dbReference type="Proteomes" id="UP000260808"/>
    </source>
</evidence>
<dbReference type="Proteomes" id="UP000283981">
    <property type="component" value="Unassembled WGS sequence"/>
</dbReference>
<dbReference type="Gene3D" id="2.60.120.10">
    <property type="entry name" value="Jelly Rolls"/>
    <property type="match status" value="1"/>
</dbReference>
<evidence type="ECO:0000259" key="4">
    <source>
        <dbReference type="PROSITE" id="PS01124"/>
    </source>
</evidence>
<dbReference type="SUPFAM" id="SSF51215">
    <property type="entry name" value="Regulatory protein AraC"/>
    <property type="match status" value="1"/>
</dbReference>
<evidence type="ECO:0000313" key="7">
    <source>
        <dbReference type="EMBL" id="RGM20618.1"/>
    </source>
</evidence>
<evidence type="ECO:0000313" key="6">
    <source>
        <dbReference type="EMBL" id="MDB8740233.1"/>
    </source>
</evidence>
<protein>
    <submittedName>
        <fullName evidence="7">AraC family transcriptional regulator</fullName>
    </submittedName>
</protein>
<dbReference type="EMBL" id="QSSX01000040">
    <property type="protein sequence ID" value="RGM20618.1"/>
    <property type="molecule type" value="Genomic_DNA"/>
</dbReference>
<keyword evidence="1" id="KW-0805">Transcription regulation</keyword>